<dbReference type="PANTHER" id="PTHR11496:SF102">
    <property type="entry name" value="ALCOHOL DEHYDROGENASE 4"/>
    <property type="match status" value="1"/>
</dbReference>
<dbReference type="InterPro" id="IPR039697">
    <property type="entry name" value="Alcohol_dehydrogenase_Fe"/>
</dbReference>
<dbReference type="PROSITE" id="PS00913">
    <property type="entry name" value="ADH_IRON_1"/>
    <property type="match status" value="1"/>
</dbReference>
<sequence>MPNFGTLRVPRNIVFGAGQRRAVAGYGRELGSRALIVTDERLGADRELRDLVDALAAAGVRSRVFAGTMAELPLDCLGAGCKAGASFGADLVIGFGGGSCLDAGKVIALILAHGGQPKDYYGEFAVPGPILPVIALPTTAGTGSEVTPVAVVGDPERAVKVGIASPHLIPHTAICDPELTYSCPPGLTAASGADAMTHAIEAFTNLRREATGSVVHEHVFVGKNALSDHFALLAISHLAAGLKRACDEGGDIEARERVMLGSLSAGLAFGTAGTAAAHAVQYPVGAMTHTAHGVGVAVMMPYVMAFNRDHCEGALAEIARAMGLASDEGTVSGAAVAAVEGVRSLFASIGIPRTIAELGVREDQLALVAEQALGSVRLVKNNPRPLDAASMRLLVDAAFHGGDPLADIPFSETRKAS</sequence>
<dbReference type="InterPro" id="IPR056798">
    <property type="entry name" value="ADH_Fe_C"/>
</dbReference>
<dbReference type="Gene3D" id="3.40.50.1970">
    <property type="match status" value="1"/>
</dbReference>
<gene>
    <name evidence="7" type="ORF">ACFSKQ_18085</name>
</gene>
<dbReference type="Pfam" id="PF25137">
    <property type="entry name" value="ADH_Fe_C"/>
    <property type="match status" value="1"/>
</dbReference>
<protein>
    <submittedName>
        <fullName evidence="7">Iron-containing alcohol dehydrogenase</fullName>
    </submittedName>
</protein>
<keyword evidence="3" id="KW-0560">Oxidoreductase</keyword>
<name>A0ABW5CRN9_9HYPH</name>
<organism evidence="7 8">
    <name type="scientific">Aureimonas populi</name>
    <dbReference type="NCBI Taxonomy" id="1701758"/>
    <lineage>
        <taxon>Bacteria</taxon>
        <taxon>Pseudomonadati</taxon>
        <taxon>Pseudomonadota</taxon>
        <taxon>Alphaproteobacteria</taxon>
        <taxon>Hyphomicrobiales</taxon>
        <taxon>Aurantimonadaceae</taxon>
        <taxon>Aureimonas</taxon>
    </lineage>
</organism>
<dbReference type="Proteomes" id="UP001597371">
    <property type="component" value="Unassembled WGS sequence"/>
</dbReference>
<proteinExistence type="inferred from homology"/>
<evidence type="ECO:0000256" key="2">
    <source>
        <dbReference type="ARBA" id="ARBA00007358"/>
    </source>
</evidence>
<keyword evidence="8" id="KW-1185">Reference proteome</keyword>
<feature type="domain" description="Fe-containing alcohol dehydrogenase-like C-terminal" evidence="6">
    <location>
        <begin position="188"/>
        <end position="398"/>
    </location>
</feature>
<evidence type="ECO:0000259" key="6">
    <source>
        <dbReference type="Pfam" id="PF25137"/>
    </source>
</evidence>
<dbReference type="PANTHER" id="PTHR11496">
    <property type="entry name" value="ALCOHOL DEHYDROGENASE"/>
    <property type="match status" value="1"/>
</dbReference>
<reference evidence="8" key="1">
    <citation type="journal article" date="2019" name="Int. J. Syst. Evol. Microbiol.">
        <title>The Global Catalogue of Microorganisms (GCM) 10K type strain sequencing project: providing services to taxonomists for standard genome sequencing and annotation.</title>
        <authorList>
            <consortium name="The Broad Institute Genomics Platform"/>
            <consortium name="The Broad Institute Genome Sequencing Center for Infectious Disease"/>
            <person name="Wu L."/>
            <person name="Ma J."/>
        </authorList>
    </citation>
    <scope>NUCLEOTIDE SEQUENCE [LARGE SCALE GENOMIC DNA]</scope>
    <source>
        <strain evidence="8">ZS-35-S2</strain>
    </source>
</reference>
<evidence type="ECO:0000256" key="4">
    <source>
        <dbReference type="ARBA" id="ARBA00023027"/>
    </source>
</evidence>
<evidence type="ECO:0000259" key="5">
    <source>
        <dbReference type="Pfam" id="PF00465"/>
    </source>
</evidence>
<evidence type="ECO:0000313" key="7">
    <source>
        <dbReference type="EMBL" id="MFD2239362.1"/>
    </source>
</evidence>
<dbReference type="CDD" id="cd08191">
    <property type="entry name" value="Fe-ADH-like"/>
    <property type="match status" value="1"/>
</dbReference>
<dbReference type="Pfam" id="PF00465">
    <property type="entry name" value="Fe-ADH"/>
    <property type="match status" value="1"/>
</dbReference>
<dbReference type="SUPFAM" id="SSF56796">
    <property type="entry name" value="Dehydroquinate synthase-like"/>
    <property type="match status" value="1"/>
</dbReference>
<feature type="domain" description="Alcohol dehydrogenase iron-type/glycerol dehydrogenase GldA" evidence="5">
    <location>
        <begin position="10"/>
        <end position="177"/>
    </location>
</feature>
<dbReference type="RefSeq" id="WP_209738106.1">
    <property type="nucleotide sequence ID" value="NZ_CP072611.1"/>
</dbReference>
<evidence type="ECO:0000256" key="1">
    <source>
        <dbReference type="ARBA" id="ARBA00001962"/>
    </source>
</evidence>
<keyword evidence="4" id="KW-0520">NAD</keyword>
<evidence type="ECO:0000256" key="3">
    <source>
        <dbReference type="ARBA" id="ARBA00023002"/>
    </source>
</evidence>
<accession>A0ABW5CRN9</accession>
<comment type="cofactor">
    <cofactor evidence="1">
        <name>Fe cation</name>
        <dbReference type="ChEBI" id="CHEBI:24875"/>
    </cofactor>
</comment>
<dbReference type="Gene3D" id="1.20.1090.10">
    <property type="entry name" value="Dehydroquinate synthase-like - alpha domain"/>
    <property type="match status" value="1"/>
</dbReference>
<comment type="similarity">
    <text evidence="2">Belongs to the iron-containing alcohol dehydrogenase family.</text>
</comment>
<comment type="caution">
    <text evidence="7">The sequence shown here is derived from an EMBL/GenBank/DDBJ whole genome shotgun (WGS) entry which is preliminary data.</text>
</comment>
<dbReference type="InterPro" id="IPR018211">
    <property type="entry name" value="ADH_Fe_CS"/>
</dbReference>
<evidence type="ECO:0000313" key="8">
    <source>
        <dbReference type="Proteomes" id="UP001597371"/>
    </source>
</evidence>
<dbReference type="InterPro" id="IPR001670">
    <property type="entry name" value="ADH_Fe/GldA"/>
</dbReference>
<dbReference type="EMBL" id="JBHUIJ010000028">
    <property type="protein sequence ID" value="MFD2239362.1"/>
    <property type="molecule type" value="Genomic_DNA"/>
</dbReference>